<protein>
    <submittedName>
        <fullName evidence="1">Uncharacterized protein</fullName>
    </submittedName>
</protein>
<reference evidence="1" key="1">
    <citation type="journal article" date="2023" name="Science">
        <title>Genome structures resolve the early diversification of teleost fishes.</title>
        <authorList>
            <person name="Parey E."/>
            <person name="Louis A."/>
            <person name="Montfort J."/>
            <person name="Bouchez O."/>
            <person name="Roques C."/>
            <person name="Iampietro C."/>
            <person name="Lluch J."/>
            <person name="Castinel A."/>
            <person name="Donnadieu C."/>
            <person name="Desvignes T."/>
            <person name="Floi Bucao C."/>
            <person name="Jouanno E."/>
            <person name="Wen M."/>
            <person name="Mejri S."/>
            <person name="Dirks R."/>
            <person name="Jansen H."/>
            <person name="Henkel C."/>
            <person name="Chen W.J."/>
            <person name="Zahm M."/>
            <person name="Cabau C."/>
            <person name="Klopp C."/>
            <person name="Thompson A.W."/>
            <person name="Robinson-Rechavi M."/>
            <person name="Braasch I."/>
            <person name="Lecointre G."/>
            <person name="Bobe J."/>
            <person name="Postlethwait J.H."/>
            <person name="Berthelot C."/>
            <person name="Roest Crollius H."/>
            <person name="Guiguen Y."/>
        </authorList>
    </citation>
    <scope>NUCLEOTIDE SEQUENCE</scope>
    <source>
        <strain evidence="1">NC1722</strain>
    </source>
</reference>
<keyword evidence="2" id="KW-1185">Reference proteome</keyword>
<dbReference type="EMBL" id="JAINUG010000543">
    <property type="protein sequence ID" value="KAJ8366794.1"/>
    <property type="molecule type" value="Genomic_DNA"/>
</dbReference>
<evidence type="ECO:0000313" key="1">
    <source>
        <dbReference type="EMBL" id="KAJ8366794.1"/>
    </source>
</evidence>
<gene>
    <name evidence="1" type="ORF">AAFF_G00342270</name>
</gene>
<evidence type="ECO:0000313" key="2">
    <source>
        <dbReference type="Proteomes" id="UP001221898"/>
    </source>
</evidence>
<dbReference type="Proteomes" id="UP001221898">
    <property type="component" value="Unassembled WGS sequence"/>
</dbReference>
<dbReference type="AlphaFoldDB" id="A0AAD7R689"/>
<comment type="caution">
    <text evidence="1">The sequence shown here is derived from an EMBL/GenBank/DDBJ whole genome shotgun (WGS) entry which is preliminary data.</text>
</comment>
<sequence>MISGLTPGDPALSMDTGAVVRCFKRTQVNKAPGSDNICGHALKYCAEELGGVFQPLRALLLLRESFEFLEDWSLREDRATFAQRVRGRRRERGK</sequence>
<name>A0AAD7R689_9TELE</name>
<proteinExistence type="predicted"/>
<organism evidence="1 2">
    <name type="scientific">Aldrovandia affinis</name>
    <dbReference type="NCBI Taxonomy" id="143900"/>
    <lineage>
        <taxon>Eukaryota</taxon>
        <taxon>Metazoa</taxon>
        <taxon>Chordata</taxon>
        <taxon>Craniata</taxon>
        <taxon>Vertebrata</taxon>
        <taxon>Euteleostomi</taxon>
        <taxon>Actinopterygii</taxon>
        <taxon>Neopterygii</taxon>
        <taxon>Teleostei</taxon>
        <taxon>Notacanthiformes</taxon>
        <taxon>Halosauridae</taxon>
        <taxon>Aldrovandia</taxon>
    </lineage>
</organism>
<accession>A0AAD7R689</accession>